<feature type="domain" description="Protein-glutamine gamma-glutamyltransferase-like C-terminal" evidence="2">
    <location>
        <begin position="130"/>
        <end position="200"/>
    </location>
</feature>
<name>A0A9W6R338_9PSEU</name>
<keyword evidence="1" id="KW-0472">Membrane</keyword>
<evidence type="ECO:0000259" key="2">
    <source>
        <dbReference type="Pfam" id="PF13559"/>
    </source>
</evidence>
<evidence type="ECO:0000256" key="1">
    <source>
        <dbReference type="SAM" id="Phobius"/>
    </source>
</evidence>
<keyword evidence="4" id="KW-1185">Reference proteome</keyword>
<reference evidence="3" key="1">
    <citation type="submission" date="2023-03" db="EMBL/GenBank/DDBJ databases">
        <title>Amycolatopsis taiwanensis NBRC 103393.</title>
        <authorList>
            <person name="Ichikawa N."/>
            <person name="Sato H."/>
            <person name="Tonouchi N."/>
        </authorList>
    </citation>
    <scope>NUCLEOTIDE SEQUENCE</scope>
    <source>
        <strain evidence="3">NBRC 103393</strain>
    </source>
</reference>
<protein>
    <recommendedName>
        <fullName evidence="2">Protein-glutamine gamma-glutamyltransferase-like C-terminal domain-containing protein</fullName>
    </recommendedName>
</protein>
<organism evidence="3 4">
    <name type="scientific">Amycolatopsis taiwanensis</name>
    <dbReference type="NCBI Taxonomy" id="342230"/>
    <lineage>
        <taxon>Bacteria</taxon>
        <taxon>Bacillati</taxon>
        <taxon>Actinomycetota</taxon>
        <taxon>Actinomycetes</taxon>
        <taxon>Pseudonocardiales</taxon>
        <taxon>Pseudonocardiaceae</taxon>
        <taxon>Amycolatopsis</taxon>
    </lineage>
</organism>
<accession>A0A9W6R338</accession>
<evidence type="ECO:0000313" key="4">
    <source>
        <dbReference type="Proteomes" id="UP001165136"/>
    </source>
</evidence>
<dbReference type="EMBL" id="BSTI01000011">
    <property type="protein sequence ID" value="GLY68249.1"/>
    <property type="molecule type" value="Genomic_DNA"/>
</dbReference>
<evidence type="ECO:0000313" key="3">
    <source>
        <dbReference type="EMBL" id="GLY68249.1"/>
    </source>
</evidence>
<dbReference type="AlphaFoldDB" id="A0A9W6R338"/>
<dbReference type="InterPro" id="IPR025403">
    <property type="entry name" value="TgpA-like_C"/>
</dbReference>
<gene>
    <name evidence="3" type="ORF">Atai01_48680</name>
</gene>
<dbReference type="Proteomes" id="UP001165136">
    <property type="component" value="Unassembled WGS sequence"/>
</dbReference>
<dbReference type="Pfam" id="PF13559">
    <property type="entry name" value="DUF4129"/>
    <property type="match status" value="1"/>
</dbReference>
<keyword evidence="1" id="KW-1133">Transmembrane helix</keyword>
<proteinExistence type="predicted"/>
<comment type="caution">
    <text evidence="3">The sequence shown here is derived from an EMBL/GenBank/DDBJ whole genome shotgun (WGS) entry which is preliminary data.</text>
</comment>
<dbReference type="RefSeq" id="WP_063628811.1">
    <property type="nucleotide sequence ID" value="NZ_BSTI01000011.1"/>
</dbReference>
<sequence>MIPGWLADVPVVIDRDDARRAAETELSGYDYQTAQPNVVVRALTWLGRQLDRLFTAASSVTPGGALGLLVLLAVVVLVVVVIRLRVGKFARAGRVPRAVFEGHVRLADDYRRAAEEAAAAGDFAGAVRERFRAIVRELEETGVLEEMSGRTADEAAREAGRHLPHFRDELLGAARLFDAVHYGGQQASIVDYERLAALDRGVHALGSGRGNRGASLAEETT</sequence>
<feature type="transmembrane region" description="Helical" evidence="1">
    <location>
        <begin position="63"/>
        <end position="84"/>
    </location>
</feature>
<keyword evidence="1" id="KW-0812">Transmembrane</keyword>